<proteinExistence type="predicted"/>
<accession>A0A839VD32</accession>
<dbReference type="Proteomes" id="UP000547614">
    <property type="component" value="Unassembled WGS sequence"/>
</dbReference>
<dbReference type="EMBL" id="JACHXP010000018">
    <property type="protein sequence ID" value="MBB3191860.1"/>
    <property type="molecule type" value="Genomic_DNA"/>
</dbReference>
<gene>
    <name evidence="1" type="ORF">FHR94_003134</name>
</gene>
<protein>
    <submittedName>
        <fullName evidence="1">Uncharacterized protein</fullName>
    </submittedName>
</protein>
<dbReference type="RefSeq" id="WP_183326927.1">
    <property type="nucleotide sequence ID" value="NZ_JACHXP010000018.1"/>
</dbReference>
<evidence type="ECO:0000313" key="2">
    <source>
        <dbReference type="Proteomes" id="UP000547614"/>
    </source>
</evidence>
<sequence>MAALETRIFLPTGFLETDKAQQLVQWLIDDIGWFSPSKYGRSMPDIKLDNDADVMEELMAFYDNAQRLSVEGTPKPSGFMLLPDRRGQATSIGKLIWTMPSSWADDEDWQKAHVEHICEAMHMLRSPLAFCALDKDIDRKLKHEVPGPIGTKVEPTVRGYGEGLPGVFWRNFYGPDYVALFGERLEALPEGTARALDGGLWLVAPYAEPAEAFTPAGAAAERDVIETLGVECFYDFETDTPPQRFPKT</sequence>
<organism evidence="1 2">
    <name type="scientific">Halomonas cerina</name>
    <dbReference type="NCBI Taxonomy" id="447424"/>
    <lineage>
        <taxon>Bacteria</taxon>
        <taxon>Pseudomonadati</taxon>
        <taxon>Pseudomonadota</taxon>
        <taxon>Gammaproteobacteria</taxon>
        <taxon>Oceanospirillales</taxon>
        <taxon>Halomonadaceae</taxon>
        <taxon>Halomonas</taxon>
    </lineage>
</organism>
<keyword evidence="2" id="KW-1185">Reference proteome</keyword>
<reference evidence="1 2" key="1">
    <citation type="submission" date="2020-08" db="EMBL/GenBank/DDBJ databases">
        <title>Genomic Encyclopedia of Type Strains, Phase III (KMG-III): the genomes of soil and plant-associated and newly described type strains.</title>
        <authorList>
            <person name="Whitman W."/>
        </authorList>
    </citation>
    <scope>NUCLEOTIDE SEQUENCE [LARGE SCALE GENOMIC DNA]</scope>
    <source>
        <strain evidence="1 2">CECT 7282</strain>
    </source>
</reference>
<comment type="caution">
    <text evidence="1">The sequence shown here is derived from an EMBL/GenBank/DDBJ whole genome shotgun (WGS) entry which is preliminary data.</text>
</comment>
<name>A0A839VD32_9GAMM</name>
<evidence type="ECO:0000313" key="1">
    <source>
        <dbReference type="EMBL" id="MBB3191860.1"/>
    </source>
</evidence>
<dbReference type="AlphaFoldDB" id="A0A839VD32"/>